<dbReference type="EMBL" id="LAQI01000228">
    <property type="protein sequence ID" value="KKY14536.1"/>
    <property type="molecule type" value="Genomic_DNA"/>
</dbReference>
<sequence>MTNATMLQNTLNVMKEFTLNAILPILHWVSIHEHPVTVFITTACLIVLLDIIVYVARALLRLPRRIADTGVPIIGPCLHALWLMCHALCLLVYAAAVKPASMALRIAVFLFFAQILLNALPERLHRAFPDVVPALGRITIPYASRERVAWDEMEEHVLRVGAERV</sequence>
<keyword evidence="1" id="KW-0812">Transmembrane</keyword>
<keyword evidence="1" id="KW-1133">Transmembrane helix</keyword>
<gene>
    <name evidence="2" type="ORF">UCDDS831_g08196</name>
</gene>
<name>A0A0G2DWK8_9PEZI</name>
<accession>A0A0G2DWK8</accession>
<evidence type="ECO:0000313" key="3">
    <source>
        <dbReference type="Proteomes" id="UP000034182"/>
    </source>
</evidence>
<feature type="transmembrane region" description="Helical" evidence="1">
    <location>
        <begin position="77"/>
        <end position="96"/>
    </location>
</feature>
<organism evidence="2 3">
    <name type="scientific">Diplodia seriata</name>
    <dbReference type="NCBI Taxonomy" id="420778"/>
    <lineage>
        <taxon>Eukaryota</taxon>
        <taxon>Fungi</taxon>
        <taxon>Dikarya</taxon>
        <taxon>Ascomycota</taxon>
        <taxon>Pezizomycotina</taxon>
        <taxon>Dothideomycetes</taxon>
        <taxon>Dothideomycetes incertae sedis</taxon>
        <taxon>Botryosphaeriales</taxon>
        <taxon>Botryosphaeriaceae</taxon>
        <taxon>Diplodia</taxon>
    </lineage>
</organism>
<keyword evidence="1" id="KW-0472">Membrane</keyword>
<evidence type="ECO:0000256" key="1">
    <source>
        <dbReference type="SAM" id="Phobius"/>
    </source>
</evidence>
<proteinExistence type="predicted"/>
<feature type="transmembrane region" description="Helical" evidence="1">
    <location>
        <begin position="102"/>
        <end position="120"/>
    </location>
</feature>
<protein>
    <submittedName>
        <fullName evidence="2">Uncharacterized protein</fullName>
    </submittedName>
</protein>
<evidence type="ECO:0000313" key="2">
    <source>
        <dbReference type="EMBL" id="KKY14536.1"/>
    </source>
</evidence>
<reference evidence="2 3" key="1">
    <citation type="submission" date="2015-03" db="EMBL/GenBank/DDBJ databases">
        <authorList>
            <person name="Morales-Cruz A."/>
            <person name="Amrine K.C."/>
            <person name="Cantu D."/>
        </authorList>
    </citation>
    <scope>NUCLEOTIDE SEQUENCE [LARGE SCALE GENOMIC DNA]</scope>
    <source>
        <strain evidence="2">DS831</strain>
    </source>
</reference>
<reference evidence="2 3" key="2">
    <citation type="submission" date="2015-05" db="EMBL/GenBank/DDBJ databases">
        <title>Distinctive expansion of gene families associated with plant cell wall degradation and secondary metabolism in the genomes of grapevine trunk pathogens.</title>
        <authorList>
            <person name="Lawrence D.P."/>
            <person name="Travadon R."/>
            <person name="Rolshausen P.E."/>
            <person name="Baumgartner K."/>
        </authorList>
    </citation>
    <scope>NUCLEOTIDE SEQUENCE [LARGE SCALE GENOMIC DNA]</scope>
    <source>
        <strain evidence="2">DS831</strain>
    </source>
</reference>
<comment type="caution">
    <text evidence="2">The sequence shown here is derived from an EMBL/GenBank/DDBJ whole genome shotgun (WGS) entry which is preliminary data.</text>
</comment>
<dbReference type="AlphaFoldDB" id="A0A0G2DWK8"/>
<dbReference type="Proteomes" id="UP000034182">
    <property type="component" value="Unassembled WGS sequence"/>
</dbReference>
<feature type="transmembrane region" description="Helical" evidence="1">
    <location>
        <begin position="36"/>
        <end position="56"/>
    </location>
</feature>